<dbReference type="Proteomes" id="UP001362999">
    <property type="component" value="Unassembled WGS sequence"/>
</dbReference>
<proteinExistence type="predicted"/>
<organism evidence="1 2">
    <name type="scientific">Favolaschia claudopus</name>
    <dbReference type="NCBI Taxonomy" id="2862362"/>
    <lineage>
        <taxon>Eukaryota</taxon>
        <taxon>Fungi</taxon>
        <taxon>Dikarya</taxon>
        <taxon>Basidiomycota</taxon>
        <taxon>Agaricomycotina</taxon>
        <taxon>Agaricomycetes</taxon>
        <taxon>Agaricomycetidae</taxon>
        <taxon>Agaricales</taxon>
        <taxon>Marasmiineae</taxon>
        <taxon>Mycenaceae</taxon>
        <taxon>Favolaschia</taxon>
    </lineage>
</organism>
<reference evidence="1 2" key="1">
    <citation type="journal article" date="2024" name="J Genomics">
        <title>Draft genome sequencing and assembly of Favolaschia claudopus CIRM-BRFM 2984 isolated from oak limbs.</title>
        <authorList>
            <person name="Navarro D."/>
            <person name="Drula E."/>
            <person name="Chaduli D."/>
            <person name="Cazenave R."/>
            <person name="Ahrendt S."/>
            <person name="Wang J."/>
            <person name="Lipzen A."/>
            <person name="Daum C."/>
            <person name="Barry K."/>
            <person name="Grigoriev I.V."/>
            <person name="Favel A."/>
            <person name="Rosso M.N."/>
            <person name="Martin F."/>
        </authorList>
    </citation>
    <scope>NUCLEOTIDE SEQUENCE [LARGE SCALE GENOMIC DNA]</scope>
    <source>
        <strain evidence="1 2">CIRM-BRFM 2984</strain>
    </source>
</reference>
<comment type="caution">
    <text evidence="1">The sequence shown here is derived from an EMBL/GenBank/DDBJ whole genome shotgun (WGS) entry which is preliminary data.</text>
</comment>
<dbReference type="AlphaFoldDB" id="A0AAW0AH35"/>
<accession>A0AAW0AH35</accession>
<sequence length="482" mass="53622">MHQCWNIAELVQLIFKELDPYSFGSINDPALDVLWATNEGLLMLLKCLPSLETKILFEEVIAPLNHNQWERFTEYSRRVRILSTRDGTITIGNSTLESMASLPSGTLLPNVKTVVCQSSSTIFPYLSVLVGPRLLELAISLDGPTSRASILQNFASCFRSLRCVHVRTPESQTLRELAEACVPSFVMQLASPRLLVVQGLNHAAYRHIAVTFPDLRAMEIPDLTYNAFPAPLRRPGADTVFPALHELKINASNTLFVANFMSVFQNARFTMINIRTCQNSTQSSACSLLSAIHAASLPAELLDLHLTFCEDDTKIVLANPDPYAMSFDFIHPIFAYSNLRNVSLISPLGFALDDNSVELMVRAWPQLESLVIIGEMAHIIIPKSYPTLAVLIILSRHCPRLHSLYFSVDATTVPPIESYSGVMALAHPPVLTHWHPVESPIGCSDSVAKFLARCFPKLFIEHTAEIWNDVNKKMDELLAEAP</sequence>
<dbReference type="InterPro" id="IPR032675">
    <property type="entry name" value="LRR_dom_sf"/>
</dbReference>
<dbReference type="EMBL" id="JAWWNJ010000067">
    <property type="protein sequence ID" value="KAK7008399.1"/>
    <property type="molecule type" value="Genomic_DNA"/>
</dbReference>
<gene>
    <name evidence="1" type="ORF">R3P38DRAFT_3590373</name>
</gene>
<keyword evidence="2" id="KW-1185">Reference proteome</keyword>
<protein>
    <submittedName>
        <fullName evidence="1">Uncharacterized protein</fullName>
    </submittedName>
</protein>
<evidence type="ECO:0000313" key="1">
    <source>
        <dbReference type="EMBL" id="KAK7008399.1"/>
    </source>
</evidence>
<name>A0AAW0AH35_9AGAR</name>
<dbReference type="Gene3D" id="3.80.10.10">
    <property type="entry name" value="Ribonuclease Inhibitor"/>
    <property type="match status" value="1"/>
</dbReference>
<evidence type="ECO:0000313" key="2">
    <source>
        <dbReference type="Proteomes" id="UP001362999"/>
    </source>
</evidence>